<feature type="domain" description="Chitin-binding type-2" evidence="7">
    <location>
        <begin position="1171"/>
        <end position="1231"/>
    </location>
</feature>
<feature type="transmembrane region" description="Helical" evidence="6">
    <location>
        <begin position="40"/>
        <end position="59"/>
    </location>
</feature>
<evidence type="ECO:0000256" key="5">
    <source>
        <dbReference type="ARBA" id="ARBA00023180"/>
    </source>
</evidence>
<dbReference type="PANTHER" id="PTHR23301:SF0">
    <property type="entry name" value="CHITIN-BINDING TYPE-2 DOMAIN-CONTAINING PROTEIN-RELATED"/>
    <property type="match status" value="1"/>
</dbReference>
<proteinExistence type="predicted"/>
<feature type="domain" description="Chitin-binding type-2" evidence="7">
    <location>
        <begin position="430"/>
        <end position="492"/>
    </location>
</feature>
<dbReference type="PROSITE" id="PS50940">
    <property type="entry name" value="CHIT_BIND_II"/>
    <property type="match status" value="12"/>
</dbReference>
<evidence type="ECO:0000313" key="8">
    <source>
        <dbReference type="EMBL" id="KAK3589929.1"/>
    </source>
</evidence>
<reference evidence="8" key="3">
    <citation type="submission" date="2023-05" db="EMBL/GenBank/DDBJ databases">
        <authorList>
            <person name="Smith C.H."/>
        </authorList>
    </citation>
    <scope>NUCLEOTIDE SEQUENCE</scope>
    <source>
        <strain evidence="8">CHS0354</strain>
        <tissue evidence="8">Mantle</tissue>
    </source>
</reference>
<dbReference type="Proteomes" id="UP001195483">
    <property type="component" value="Unassembled WGS sequence"/>
</dbReference>
<evidence type="ECO:0000256" key="6">
    <source>
        <dbReference type="SAM" id="Phobius"/>
    </source>
</evidence>
<dbReference type="SUPFAM" id="SSF57625">
    <property type="entry name" value="Invertebrate chitin-binding proteins"/>
    <property type="match status" value="11"/>
</dbReference>
<keyword evidence="3" id="KW-0677">Repeat</keyword>
<dbReference type="Gene3D" id="2.170.140.10">
    <property type="entry name" value="Chitin binding domain"/>
    <property type="match status" value="5"/>
</dbReference>
<reference evidence="8" key="1">
    <citation type="journal article" date="2021" name="Genome Biol. Evol.">
        <title>A High-Quality Reference Genome for a Parasitic Bivalve with Doubly Uniparental Inheritance (Bivalvia: Unionida).</title>
        <authorList>
            <person name="Smith C.H."/>
        </authorList>
    </citation>
    <scope>NUCLEOTIDE SEQUENCE</scope>
    <source>
        <strain evidence="8">CHS0354</strain>
    </source>
</reference>
<keyword evidence="1" id="KW-0147">Chitin-binding</keyword>
<keyword evidence="4" id="KW-1015">Disulfide bond</keyword>
<feature type="domain" description="Chitin-binding type-2" evidence="7">
    <location>
        <begin position="1024"/>
        <end position="1084"/>
    </location>
</feature>
<sequence length="1610" mass="178624">MAESETLTQADRGEIAVIRNGESFKPLGNSPSRPHIMTTIWSLAGRSFVLFFIFVAVSVEARMKRGRYEFLDSFCNGADIYVSIPWDCSGYVHCQYLGGQNMSFWIECPGNLYYDIDAKTCMWPKNINKPCPPLKDTVELYCKDHPSIRFQSPDHCAQYYDCSDASFSPGLGPYLKECSYPQLFNPSSSMCEHQKVVRCGDRFTPLTKCDYVQHQGEDCTTQDTPGCDRQPDGPNPFPGRLLSEYYLECKNGKTQGIKTCLGGVFDPILANCTVNLDPLSIEVFCASNPNVLLADPSNCARFIDCRASAKHPQLGRHRGECSYPQLYSSQTSRCENFAQVQCGAREEPKTPCQYASNVEGNNIQACQVTKPSCRSLPDGANPFPSSSARSDKYVICRTERTVEIKTCPAGSIFDPSIKGCSENSDVGNTVGQCAGNRKAIIPDPDNCAKYFNCSLTTTMAGFGQYQTECQYPLLFNTQTLMCDDFTAVQCGSRPEPKAPCDYQSTQAQCTGPLCVLPCPERSPSCVGLPDGNNTFPAREMSPFYMTCLGERTVSVGICRFGVYDPTPRTCVTEFDPASIERYCQGKGDLLFPHTTNCARYYNCSDVMMRPLFGKYLNECPYPNLFSIESLSCMPYKDVDCARRKAHKEPCDYMQNHICPVGIPNCAPCEQRLPSCANLPVGNNSFPGREDMYLECQDGRTIAAKKCPGSGKFNATKKTCQESKVLQFDYINPNPFCQANPTSVVASPLSCAQYFSCANKVTLLGNYKLECSYPQLFSVNAGRCVPYNEVNCVERFEPKEPCEYEANLRCPDGQNCIPCRQRYPSCVGLADGNHTVEGANIAYKVCLDSRTIAVRACPDGTTYMHSIKTCSAKFDSKNPALYCSQNPTARLPNPENCALFFDCRIQNTPMGNFLRECPYLQLFSSETNTCQYYLQVKCGTRFEPKKPCDYESKRACTDSVPCEPCEVRNPSCIGLPNGNNSYPGRPNEYIVCQDERTVEKLSCGAATFQSLSRTCALTLDPKNAARYCTANPGSKIENPENCAQYFDCSRPNSPIGPFKHECPYPSLFSIPDMACKDFMQVTCGSRREPKSPCDYAANTCVGKGPECQPCENRFVTCEGRPDGNNTYPGRELTPFYASCFRNRTLTIYSCTTGFFDPLKRVCTTRLEAASIQLLCRLNPGVIRENPLNCAQYFDCSPGSTQAGTFLRECPYPMLFSTEKNVCLNFTQVSCGKRSEPKVPCQYLQNLCNQRDPKCVPCQDRFPSCAGLLDGPNAYPGRESSEEFVRCLQGRTVSVEKCNGGVFDASKRRCGTISNENMAGAFCSANPTEIIPHPTNCAQYYDCREAIAGSYLRECRYPQLFDTTSLTCKNFTDVICGARYEPQAPCEYLQTQCLEGAANCTPCVERLPSCVGLEDGNNAFPGRTNSEYYVKCFRNRTVAVEVCQVSLFDQSIKRCSSDINEAVLSRFCAENPTTLFPDPKSCARYYNCSDPSIKAGLNVRHLSECGYPKLFTYGETECKLFTEIKCESRPEPKAPCEYVENQCFDGPTCTPCEKSYPSCVGKADGSNVFPGREGTEYYIVCYSERTVAVVTCTLGMYDHTSRSCVATSGSPP</sequence>
<gene>
    <name evidence="8" type="ORF">CHS0354_034946</name>
</gene>
<evidence type="ECO:0000313" key="9">
    <source>
        <dbReference type="Proteomes" id="UP001195483"/>
    </source>
</evidence>
<dbReference type="InterPro" id="IPR051940">
    <property type="entry name" value="Chitin_bind-dev_reg"/>
</dbReference>
<protein>
    <recommendedName>
        <fullName evidence="7">Chitin-binding type-2 domain-containing protein</fullName>
    </recommendedName>
</protein>
<evidence type="ECO:0000256" key="2">
    <source>
        <dbReference type="ARBA" id="ARBA00022729"/>
    </source>
</evidence>
<reference evidence="8" key="2">
    <citation type="journal article" date="2021" name="Genome Biol. Evol.">
        <title>Developing a high-quality reference genome for a parasitic bivalve with doubly uniparental inheritance (Bivalvia: Unionida).</title>
        <authorList>
            <person name="Smith C.H."/>
        </authorList>
    </citation>
    <scope>NUCLEOTIDE SEQUENCE</scope>
    <source>
        <strain evidence="8">CHS0354</strain>
        <tissue evidence="8">Mantle</tissue>
    </source>
</reference>
<dbReference type="PANTHER" id="PTHR23301">
    <property type="entry name" value="CHITIN BINDING PERITROPHIN-A"/>
    <property type="match status" value="1"/>
</dbReference>
<name>A0AAE0SDI7_9BIVA</name>
<feature type="domain" description="Chitin-binding type-2" evidence="7">
    <location>
        <begin position="733"/>
        <end position="793"/>
    </location>
</feature>
<dbReference type="SMART" id="SM00494">
    <property type="entry name" value="ChtBD2"/>
    <property type="match status" value="16"/>
</dbReference>
<dbReference type="EMBL" id="JAEAOA010002053">
    <property type="protein sequence ID" value="KAK3589929.1"/>
    <property type="molecule type" value="Genomic_DNA"/>
</dbReference>
<comment type="caution">
    <text evidence="8">The sequence shown here is derived from an EMBL/GenBank/DDBJ whole genome shotgun (WGS) entry which is preliminary data.</text>
</comment>
<feature type="domain" description="Chitin-binding type-2" evidence="7">
    <location>
        <begin position="1463"/>
        <end position="1526"/>
    </location>
</feature>
<feature type="domain" description="Chitin-binding type-2" evidence="7">
    <location>
        <begin position="580"/>
        <end position="642"/>
    </location>
</feature>
<dbReference type="GO" id="GO:0005576">
    <property type="term" value="C:extracellular region"/>
    <property type="evidence" value="ECO:0007669"/>
    <property type="project" value="InterPro"/>
</dbReference>
<keyword evidence="9" id="KW-1185">Reference proteome</keyword>
<feature type="domain" description="Chitin-binding type-2" evidence="7">
    <location>
        <begin position="139"/>
        <end position="201"/>
    </location>
</feature>
<dbReference type="InterPro" id="IPR002557">
    <property type="entry name" value="Chitin-bd_dom"/>
</dbReference>
<dbReference type="InterPro" id="IPR036508">
    <property type="entry name" value="Chitin-bd_dom_sf"/>
</dbReference>
<feature type="domain" description="Chitin-binding type-2" evidence="7">
    <location>
        <begin position="879"/>
        <end position="939"/>
    </location>
</feature>
<evidence type="ECO:0000259" key="7">
    <source>
        <dbReference type="PROSITE" id="PS50940"/>
    </source>
</evidence>
<keyword evidence="6" id="KW-0472">Membrane</keyword>
<feature type="domain" description="Chitin-binding type-2" evidence="7">
    <location>
        <begin position="1318"/>
        <end position="1376"/>
    </location>
</feature>
<feature type="domain" description="Chitin-binding type-2" evidence="7">
    <location>
        <begin position="72"/>
        <end position="133"/>
    </location>
</feature>
<dbReference type="GO" id="GO:0008061">
    <property type="term" value="F:chitin binding"/>
    <property type="evidence" value="ECO:0007669"/>
    <property type="project" value="UniProtKB-KW"/>
</dbReference>
<keyword evidence="6" id="KW-1133">Transmembrane helix</keyword>
<dbReference type="Pfam" id="PF01607">
    <property type="entry name" value="CBM_14"/>
    <property type="match status" value="4"/>
</dbReference>
<evidence type="ECO:0000256" key="3">
    <source>
        <dbReference type="ARBA" id="ARBA00022737"/>
    </source>
</evidence>
<organism evidence="8 9">
    <name type="scientific">Potamilus streckersoni</name>
    <dbReference type="NCBI Taxonomy" id="2493646"/>
    <lineage>
        <taxon>Eukaryota</taxon>
        <taxon>Metazoa</taxon>
        <taxon>Spiralia</taxon>
        <taxon>Lophotrochozoa</taxon>
        <taxon>Mollusca</taxon>
        <taxon>Bivalvia</taxon>
        <taxon>Autobranchia</taxon>
        <taxon>Heteroconchia</taxon>
        <taxon>Palaeoheterodonta</taxon>
        <taxon>Unionida</taxon>
        <taxon>Unionoidea</taxon>
        <taxon>Unionidae</taxon>
        <taxon>Ambleminae</taxon>
        <taxon>Lampsilini</taxon>
        <taxon>Potamilus</taxon>
    </lineage>
</organism>
<feature type="domain" description="Chitin-binding type-2" evidence="7">
    <location>
        <begin position="370"/>
        <end position="420"/>
    </location>
</feature>
<evidence type="ECO:0000256" key="1">
    <source>
        <dbReference type="ARBA" id="ARBA00022669"/>
    </source>
</evidence>
<evidence type="ECO:0000256" key="4">
    <source>
        <dbReference type="ARBA" id="ARBA00023157"/>
    </source>
</evidence>
<accession>A0AAE0SDI7</accession>
<keyword evidence="2" id="KW-0732">Signal</keyword>
<keyword evidence="5" id="KW-0325">Glycoprotein</keyword>
<feature type="domain" description="Chitin-binding type-2" evidence="7">
    <location>
        <begin position="282"/>
        <end position="344"/>
    </location>
</feature>
<keyword evidence="6" id="KW-0812">Transmembrane</keyword>